<feature type="binding site" evidence="15">
    <location>
        <position position="510"/>
    </location>
    <ligand>
        <name>ATP</name>
        <dbReference type="ChEBI" id="CHEBI:30616"/>
    </ligand>
</feature>
<evidence type="ECO:0000256" key="4">
    <source>
        <dbReference type="ARBA" id="ARBA00022448"/>
    </source>
</evidence>
<dbReference type="PROSITE" id="PS51196">
    <property type="entry name" value="SECA_MOTOR_DEAD"/>
    <property type="match status" value="1"/>
</dbReference>
<dbReference type="CDD" id="cd18803">
    <property type="entry name" value="SF2_C_secA"/>
    <property type="match status" value="1"/>
</dbReference>
<keyword evidence="14 15" id="KW-0472">Membrane</keyword>
<keyword evidence="9" id="KW-0862">Zinc</keyword>
<keyword evidence="8 15" id="KW-0547">Nucleotide-binding</keyword>
<protein>
    <recommendedName>
        <fullName evidence="15 16">Protein translocase subunit SecA</fullName>
        <ecNumber evidence="15">7.4.2.8</ecNumber>
    </recommendedName>
</protein>
<dbReference type="Pfam" id="PF07516">
    <property type="entry name" value="SecA_SW"/>
    <property type="match status" value="1"/>
</dbReference>
<dbReference type="InterPro" id="IPR020937">
    <property type="entry name" value="SecA_CS"/>
</dbReference>
<evidence type="ECO:0000256" key="2">
    <source>
        <dbReference type="ARBA" id="ARBA00004170"/>
    </source>
</evidence>
<dbReference type="InterPro" id="IPR001650">
    <property type="entry name" value="Helicase_C-like"/>
</dbReference>
<evidence type="ECO:0000256" key="16">
    <source>
        <dbReference type="RuleBase" id="RU003874"/>
    </source>
</evidence>
<feature type="domain" description="Helicase C-terminal" evidence="20">
    <location>
        <begin position="432"/>
        <end position="661"/>
    </location>
</feature>
<dbReference type="InterPro" id="IPR011116">
    <property type="entry name" value="SecA_Wing/Scaffold"/>
</dbReference>
<evidence type="ECO:0000256" key="18">
    <source>
        <dbReference type="SAM" id="MobiDB-lite"/>
    </source>
</evidence>
<dbReference type="PANTHER" id="PTHR30612">
    <property type="entry name" value="SECA INNER MEMBRANE COMPONENT OF SEC PROTEIN SECRETION SYSTEM"/>
    <property type="match status" value="1"/>
</dbReference>
<feature type="domain" description="SecA family profile" evidence="21">
    <location>
        <begin position="2"/>
        <end position="645"/>
    </location>
</feature>
<dbReference type="InterPro" id="IPR036670">
    <property type="entry name" value="SecA_X-link_sf"/>
</dbReference>
<dbReference type="SUPFAM" id="SSF81767">
    <property type="entry name" value="Pre-protein crosslinking domain of SecA"/>
    <property type="match status" value="1"/>
</dbReference>
<comment type="similarity">
    <text evidence="3 15 16">Belongs to the SecA family.</text>
</comment>
<keyword evidence="11 15" id="KW-0653">Protein transport</keyword>
<comment type="cofactor">
    <cofactor evidence="1">
        <name>Zn(2+)</name>
        <dbReference type="ChEBI" id="CHEBI:29105"/>
    </cofactor>
</comment>
<evidence type="ECO:0000256" key="17">
    <source>
        <dbReference type="SAM" id="Coils"/>
    </source>
</evidence>
<dbReference type="EC" id="7.4.2.8" evidence="15"/>
<keyword evidence="13 15" id="KW-0811">Translocation</keyword>
<dbReference type="SUPFAM" id="SSF52540">
    <property type="entry name" value="P-loop containing nucleoside triphosphate hydrolases"/>
    <property type="match status" value="2"/>
</dbReference>
<dbReference type="NCBIfam" id="NF009538">
    <property type="entry name" value="PRK12904.1"/>
    <property type="match status" value="1"/>
</dbReference>
<comment type="catalytic activity">
    <reaction evidence="15">
        <text>ATP + H2O + cellular proteinSide 1 = ADP + phosphate + cellular proteinSide 2.</text>
        <dbReference type="EC" id="7.4.2.8"/>
    </reaction>
</comment>
<dbReference type="HAMAP" id="MF_01382">
    <property type="entry name" value="SecA"/>
    <property type="match status" value="1"/>
</dbReference>
<dbReference type="Proteomes" id="UP001158045">
    <property type="component" value="Unassembled WGS sequence"/>
</dbReference>
<reference evidence="22 23" key="1">
    <citation type="submission" date="2023-04" db="EMBL/GenBank/DDBJ databases">
        <title>Fusibacter bizertensis strain WBS, isolated from littoral bottom sediments of the Arctic seas - biochemical and genomic analysis.</title>
        <authorList>
            <person name="Brioukhanov A.L."/>
        </authorList>
    </citation>
    <scope>NUCLEOTIDE SEQUENCE [LARGE SCALE GENOMIC DNA]</scope>
    <source>
        <strain evidence="22 23">WBS</strain>
    </source>
</reference>
<feature type="binding site" evidence="15">
    <location>
        <position position="86"/>
    </location>
    <ligand>
        <name>ATP</name>
        <dbReference type="ChEBI" id="CHEBI:30616"/>
    </ligand>
</feature>
<dbReference type="RefSeq" id="WP_281094555.1">
    <property type="nucleotide sequence ID" value="NZ_JARYZI010000006.1"/>
</dbReference>
<dbReference type="Pfam" id="PF07517">
    <property type="entry name" value="SecA_DEAD"/>
    <property type="match status" value="1"/>
</dbReference>
<accession>A0ABT6NDX0</accession>
<feature type="compositionally biased region" description="Low complexity" evidence="18">
    <location>
        <begin position="869"/>
        <end position="879"/>
    </location>
</feature>
<evidence type="ECO:0000259" key="21">
    <source>
        <dbReference type="PROSITE" id="PS51196"/>
    </source>
</evidence>
<comment type="function">
    <text evidence="15">Part of the Sec protein translocase complex. Interacts with the SecYEG preprotein conducting channel. Has a central role in coupling the hydrolysis of ATP to the transfer of proteins into and across the cell membrane, serving as an ATP-driven molecular motor driving the stepwise translocation of polypeptide chains across the membrane.</text>
</comment>
<dbReference type="PRINTS" id="PR00906">
    <property type="entry name" value="SECA"/>
</dbReference>
<dbReference type="Pfam" id="PF02810">
    <property type="entry name" value="SEC-C"/>
    <property type="match status" value="1"/>
</dbReference>
<evidence type="ECO:0000256" key="10">
    <source>
        <dbReference type="ARBA" id="ARBA00022840"/>
    </source>
</evidence>
<keyword evidence="4 15" id="KW-0813">Transport</keyword>
<evidence type="ECO:0000256" key="13">
    <source>
        <dbReference type="ARBA" id="ARBA00023010"/>
    </source>
</evidence>
<evidence type="ECO:0000313" key="22">
    <source>
        <dbReference type="EMBL" id="MDH8678614.1"/>
    </source>
</evidence>
<keyword evidence="10 15" id="KW-0067">ATP-binding</keyword>
<evidence type="ECO:0000313" key="23">
    <source>
        <dbReference type="Proteomes" id="UP001158045"/>
    </source>
</evidence>
<dbReference type="PANTHER" id="PTHR30612:SF0">
    <property type="entry name" value="CHLOROPLAST PROTEIN-TRANSPORTING ATPASE"/>
    <property type="match status" value="1"/>
</dbReference>
<evidence type="ECO:0000256" key="14">
    <source>
        <dbReference type="ARBA" id="ARBA00023136"/>
    </source>
</evidence>
<evidence type="ECO:0000256" key="5">
    <source>
        <dbReference type="ARBA" id="ARBA00022475"/>
    </source>
</evidence>
<dbReference type="InterPro" id="IPR014001">
    <property type="entry name" value="Helicase_ATP-bd"/>
</dbReference>
<sequence length="914" mass="103184">MMSLLKVIFGDINAKEVKKLEKTVDQIEALEGKYSAMSDQELQGMTALLKERLFKGETLDDILPDAFATAREAGKRVLGMRAYRVQLMGGIVLHQGRIAEMKTGEGKTLVATLPAYLNALSGDGVHIVTVNDYLASRDKEWMGKIHEFLGLKVGCVVHGVEGEDRKNAYLSDITYGTNNEFGFDYLRDNMVMRQERLVQRPLNFAIVDEVDSILVDEARTPLIISGESAKSTDLYRVANMFAKTLKNEEDFKIDEKAKTITLTDGVVQDKFGSVEEGSENRNGVKKAETYFGITNLSDPENLEFSHHINQAIRANYLMKRDVDYIVKDGEVIIVDEFTGRLMYGRRYSNGLHQAIEAKENIEVRKESQTLATITLQNYFRMYKKLAGMTGTAKTEEEEFRHIYNMDVVMVPTNRPIARLDMEDGIYKNLQGKFNAVLNDIETRHATGQPILVGTISIETSEFLSTLLKKKGIKHEVLNAKQHDREAEIVAQAGRFGAVTIATNMAGRGTDIVLGGNPEFLAKRDMLKKGYDEALVLAAASPIVGDEPEVQEAKKVYDELYHSHKVVNDAEAEQVKAAGGLHIIGTERHESRRIDNQLRGRAGRQGDPGSTQFYISFEDDLMRLFVSERAKSIVDTLGFEEDMQLENKLLTKSIENAQKKVEGRNFGIRKHVLQYDDVMNMQREIIYGQRNKVLHGEDLRDNVMNMIEKVIERTIPMFTEGYKYPEEWDLEGLFNHLHPLFLPLGSVQIDRVEDLTKESLKEIILAKAKEIYAIKEEEIEIERMREVERAILLRVVDLHWIDHIDAMDDLKQGIGLRAIGQQDPVIAYKMEGFEMFDEMIANIQEETVKALFHATIQTETERKVVAKITNTSGTGDGTSTKKPVKVDKKVGRNDPCPCGSGKKYKKCHGASYDGE</sequence>
<dbReference type="PROSITE" id="PS51194">
    <property type="entry name" value="HELICASE_CTER"/>
    <property type="match status" value="1"/>
</dbReference>
<name>A0ABT6NDX0_9FIRM</name>
<dbReference type="InterPro" id="IPR036266">
    <property type="entry name" value="SecA_Wing/Scaffold_sf"/>
</dbReference>
<evidence type="ECO:0000256" key="12">
    <source>
        <dbReference type="ARBA" id="ARBA00022967"/>
    </source>
</evidence>
<keyword evidence="7" id="KW-0479">Metal-binding</keyword>
<comment type="subunit">
    <text evidence="15">Monomer and homodimer. Part of the essential Sec protein translocation apparatus which comprises SecA, SecYEG and auxiliary proteins SecDF. Other proteins may also be involved.</text>
</comment>
<dbReference type="CDD" id="cd17928">
    <property type="entry name" value="DEXDc_SecA"/>
    <property type="match status" value="1"/>
</dbReference>
<dbReference type="Pfam" id="PF01043">
    <property type="entry name" value="SecA_PP_bind"/>
    <property type="match status" value="1"/>
</dbReference>
<dbReference type="InterPro" id="IPR011115">
    <property type="entry name" value="SecA_DEAD"/>
</dbReference>
<dbReference type="Gene3D" id="3.40.50.300">
    <property type="entry name" value="P-loop containing nucleotide triphosphate hydrolases"/>
    <property type="match status" value="2"/>
</dbReference>
<keyword evidence="5 15" id="KW-1003">Cell membrane</keyword>
<gene>
    <name evidence="15 22" type="primary">secA</name>
    <name evidence="22" type="ORF">QE109_10675</name>
</gene>
<dbReference type="Pfam" id="PF21090">
    <property type="entry name" value="P-loop_SecA"/>
    <property type="match status" value="1"/>
</dbReference>
<feature type="binding site" evidence="15">
    <location>
        <begin position="104"/>
        <end position="108"/>
    </location>
    <ligand>
        <name>ATP</name>
        <dbReference type="ChEBI" id="CHEBI:30616"/>
    </ligand>
</feature>
<evidence type="ECO:0000256" key="11">
    <source>
        <dbReference type="ARBA" id="ARBA00022927"/>
    </source>
</evidence>
<dbReference type="NCBIfam" id="TIGR00963">
    <property type="entry name" value="secA"/>
    <property type="match status" value="1"/>
</dbReference>
<feature type="region of interest" description="Disordered" evidence="18">
    <location>
        <begin position="869"/>
        <end position="914"/>
    </location>
</feature>
<evidence type="ECO:0000256" key="9">
    <source>
        <dbReference type="ARBA" id="ARBA00022833"/>
    </source>
</evidence>
<keyword evidence="23" id="KW-1185">Reference proteome</keyword>
<dbReference type="PROSITE" id="PS51192">
    <property type="entry name" value="HELICASE_ATP_BIND_1"/>
    <property type="match status" value="1"/>
</dbReference>
<dbReference type="SUPFAM" id="SSF81886">
    <property type="entry name" value="Helical scaffold and wing domains of SecA"/>
    <property type="match status" value="1"/>
</dbReference>
<dbReference type="Gene3D" id="3.90.1440.10">
    <property type="entry name" value="SecA, preprotein cross-linking domain"/>
    <property type="match status" value="1"/>
</dbReference>
<dbReference type="InterPro" id="IPR000185">
    <property type="entry name" value="SecA"/>
</dbReference>
<keyword evidence="17" id="KW-0175">Coiled coil</keyword>
<comment type="caution">
    <text evidence="22">The sequence shown here is derived from an EMBL/GenBank/DDBJ whole genome shotgun (WGS) entry which is preliminary data.</text>
</comment>
<evidence type="ECO:0000259" key="19">
    <source>
        <dbReference type="PROSITE" id="PS51192"/>
    </source>
</evidence>
<dbReference type="Gene3D" id="1.10.3060.10">
    <property type="entry name" value="Helical scaffold and wing domains of SecA"/>
    <property type="match status" value="1"/>
</dbReference>
<dbReference type="InterPro" id="IPR014018">
    <property type="entry name" value="SecA_motor_DEAD"/>
</dbReference>
<dbReference type="EMBL" id="JARYZI010000006">
    <property type="protein sequence ID" value="MDH8678614.1"/>
    <property type="molecule type" value="Genomic_DNA"/>
</dbReference>
<dbReference type="InterPro" id="IPR027417">
    <property type="entry name" value="P-loop_NTPase"/>
</dbReference>
<evidence type="ECO:0000256" key="15">
    <source>
        <dbReference type="HAMAP-Rule" id="MF_01382"/>
    </source>
</evidence>
<comment type="subcellular location">
    <subcellularLocation>
        <location evidence="15">Cell membrane</location>
        <topology evidence="15">Peripheral membrane protein</topology>
        <orientation evidence="15">Cytoplasmic side</orientation>
    </subcellularLocation>
    <subcellularLocation>
        <location evidence="15">Cytoplasm</location>
    </subcellularLocation>
    <subcellularLocation>
        <location evidence="2">Membrane</location>
        <topology evidence="2">Peripheral membrane protein</topology>
    </subcellularLocation>
    <text evidence="15">Distribution is 50-50.</text>
</comment>
<evidence type="ECO:0000256" key="1">
    <source>
        <dbReference type="ARBA" id="ARBA00001947"/>
    </source>
</evidence>
<dbReference type="InterPro" id="IPR011130">
    <property type="entry name" value="SecA_preprotein_X-link_dom"/>
</dbReference>
<dbReference type="PROSITE" id="PS01312">
    <property type="entry name" value="SECA"/>
    <property type="match status" value="1"/>
</dbReference>
<feature type="domain" description="Helicase ATP-binding" evidence="19">
    <location>
        <begin position="88"/>
        <end position="246"/>
    </location>
</feature>
<organism evidence="22 23">
    <name type="scientific">Fusibacter bizertensis</name>
    <dbReference type="NCBI Taxonomy" id="1488331"/>
    <lineage>
        <taxon>Bacteria</taxon>
        <taxon>Bacillati</taxon>
        <taxon>Bacillota</taxon>
        <taxon>Clostridia</taxon>
        <taxon>Eubacteriales</taxon>
        <taxon>Eubacteriales Family XII. Incertae Sedis</taxon>
        <taxon>Fusibacter</taxon>
    </lineage>
</organism>
<dbReference type="SMART" id="SM00958">
    <property type="entry name" value="SecA_PP_bind"/>
    <property type="match status" value="1"/>
</dbReference>
<evidence type="ECO:0000256" key="3">
    <source>
        <dbReference type="ARBA" id="ARBA00007650"/>
    </source>
</evidence>
<evidence type="ECO:0000259" key="20">
    <source>
        <dbReference type="PROSITE" id="PS51194"/>
    </source>
</evidence>
<keyword evidence="6 15" id="KW-0963">Cytoplasm</keyword>
<dbReference type="InterPro" id="IPR004027">
    <property type="entry name" value="SEC_C_motif"/>
</dbReference>
<evidence type="ECO:0000256" key="8">
    <source>
        <dbReference type="ARBA" id="ARBA00022741"/>
    </source>
</evidence>
<feature type="coiled-coil region" evidence="17">
    <location>
        <begin position="13"/>
        <end position="40"/>
    </location>
</feature>
<evidence type="ECO:0000256" key="7">
    <source>
        <dbReference type="ARBA" id="ARBA00022723"/>
    </source>
</evidence>
<evidence type="ECO:0000256" key="6">
    <source>
        <dbReference type="ARBA" id="ARBA00022490"/>
    </source>
</evidence>
<keyword evidence="12 15" id="KW-1278">Translocase</keyword>
<proteinExistence type="inferred from homology"/>
<dbReference type="InterPro" id="IPR044722">
    <property type="entry name" value="SecA_SF2_C"/>
</dbReference>
<dbReference type="SMART" id="SM00957">
    <property type="entry name" value="SecA_DEAD"/>
    <property type="match status" value="1"/>
</dbReference>